<dbReference type="PANTHER" id="PTHR33281:SF19">
    <property type="entry name" value="VOLTAGE-DEPENDENT ANION CHANNEL-FORMING PROTEIN YNEE"/>
    <property type="match status" value="1"/>
</dbReference>
<evidence type="ECO:0008006" key="13">
    <source>
        <dbReference type="Google" id="ProtNLM"/>
    </source>
</evidence>
<dbReference type="Proteomes" id="UP001054902">
    <property type="component" value="Unassembled WGS sequence"/>
</dbReference>
<keyword evidence="4 9" id="KW-0812">Transmembrane</keyword>
<feature type="transmembrane region" description="Helical" evidence="9">
    <location>
        <begin position="105"/>
        <end position="122"/>
    </location>
</feature>
<keyword evidence="12" id="KW-1185">Reference proteome</keyword>
<evidence type="ECO:0000256" key="6">
    <source>
        <dbReference type="ARBA" id="ARBA00023065"/>
    </source>
</evidence>
<keyword evidence="6" id="KW-0406">Ion transport</keyword>
<keyword evidence="2" id="KW-0813">Transport</keyword>
<dbReference type="AlphaFoldDB" id="A0AAD3D127"/>
<name>A0AAD3D127_9STRA</name>
<dbReference type="GO" id="GO:0005254">
    <property type="term" value="F:chloride channel activity"/>
    <property type="evidence" value="ECO:0007669"/>
    <property type="project" value="InterPro"/>
</dbReference>
<keyword evidence="7 9" id="KW-0472">Membrane</keyword>
<evidence type="ECO:0000313" key="12">
    <source>
        <dbReference type="Proteomes" id="UP001054902"/>
    </source>
</evidence>
<organism evidence="11 12">
    <name type="scientific">Chaetoceros tenuissimus</name>
    <dbReference type="NCBI Taxonomy" id="426638"/>
    <lineage>
        <taxon>Eukaryota</taxon>
        <taxon>Sar</taxon>
        <taxon>Stramenopiles</taxon>
        <taxon>Ochrophyta</taxon>
        <taxon>Bacillariophyta</taxon>
        <taxon>Coscinodiscophyceae</taxon>
        <taxon>Chaetocerotophycidae</taxon>
        <taxon>Chaetocerotales</taxon>
        <taxon>Chaetocerotaceae</taxon>
        <taxon>Chaetoceros</taxon>
    </lineage>
</organism>
<evidence type="ECO:0000256" key="8">
    <source>
        <dbReference type="SAM" id="MobiDB-lite"/>
    </source>
</evidence>
<evidence type="ECO:0000256" key="1">
    <source>
        <dbReference type="ARBA" id="ARBA00004651"/>
    </source>
</evidence>
<evidence type="ECO:0000256" key="5">
    <source>
        <dbReference type="ARBA" id="ARBA00022989"/>
    </source>
</evidence>
<dbReference type="InterPro" id="IPR044669">
    <property type="entry name" value="YneE/VCCN1/2-like"/>
</dbReference>
<evidence type="ECO:0000256" key="2">
    <source>
        <dbReference type="ARBA" id="ARBA00022448"/>
    </source>
</evidence>
<feature type="signal peptide" evidence="10">
    <location>
        <begin position="1"/>
        <end position="17"/>
    </location>
</feature>
<accession>A0AAD3D127</accession>
<keyword evidence="3" id="KW-1003">Cell membrane</keyword>
<feature type="region of interest" description="Disordered" evidence="8">
    <location>
        <begin position="239"/>
        <end position="264"/>
    </location>
</feature>
<evidence type="ECO:0000313" key="11">
    <source>
        <dbReference type="EMBL" id="GFH55672.1"/>
    </source>
</evidence>
<evidence type="ECO:0000256" key="10">
    <source>
        <dbReference type="SAM" id="SignalP"/>
    </source>
</evidence>
<dbReference type="Pfam" id="PF25539">
    <property type="entry name" value="Bestrophin_2"/>
    <property type="match status" value="1"/>
</dbReference>
<sequence>MALLRLLVTALQYEATGVESRTSSALTLKEKMVMNEYTGGDNERSTYVITMFLQSTIASHPEHLQEKLSDYCLVKLYDFVEEYIKAYDGCFALLDTGLPFPIIQMTRTMVFLFVFTLPWIMYDGVGSDLDFYPTMVYSFIVTYAFMGLELVCIEMDDPFGNDANDLNVASLVEKVFKDITMCIEDVDGDENADLLKEYVTVMDTLEKSEENRTFHDFSKSISVRLNKASVSERSNLLQKATSKHLPSMDTTMSSSVGSYSGYQP</sequence>
<keyword evidence="10" id="KW-0732">Signal</keyword>
<keyword evidence="5 9" id="KW-1133">Transmembrane helix</keyword>
<feature type="chain" id="PRO_5042090622" description="Bestrophin homolog" evidence="10">
    <location>
        <begin position="18"/>
        <end position="264"/>
    </location>
</feature>
<proteinExistence type="predicted"/>
<comment type="caution">
    <text evidence="11">The sequence shown here is derived from an EMBL/GenBank/DDBJ whole genome shotgun (WGS) entry which is preliminary data.</text>
</comment>
<protein>
    <recommendedName>
        <fullName evidence="13">Bestrophin homolog</fullName>
    </recommendedName>
</protein>
<reference evidence="11 12" key="1">
    <citation type="journal article" date="2021" name="Sci. Rep.">
        <title>The genome of the diatom Chaetoceros tenuissimus carries an ancient integrated fragment of an extant virus.</title>
        <authorList>
            <person name="Hongo Y."/>
            <person name="Kimura K."/>
            <person name="Takaki Y."/>
            <person name="Yoshida Y."/>
            <person name="Baba S."/>
            <person name="Kobayashi G."/>
            <person name="Nagasaki K."/>
            <person name="Hano T."/>
            <person name="Tomaru Y."/>
        </authorList>
    </citation>
    <scope>NUCLEOTIDE SEQUENCE [LARGE SCALE GENOMIC DNA]</scope>
    <source>
        <strain evidence="11 12">NIES-3715</strain>
    </source>
</reference>
<feature type="transmembrane region" description="Helical" evidence="9">
    <location>
        <begin position="134"/>
        <end position="153"/>
    </location>
</feature>
<comment type="subcellular location">
    <subcellularLocation>
        <location evidence="1">Cell membrane</location>
        <topology evidence="1">Multi-pass membrane protein</topology>
    </subcellularLocation>
</comment>
<evidence type="ECO:0000256" key="9">
    <source>
        <dbReference type="SAM" id="Phobius"/>
    </source>
</evidence>
<gene>
    <name evidence="11" type="ORF">CTEN210_12148</name>
</gene>
<evidence type="ECO:0000256" key="7">
    <source>
        <dbReference type="ARBA" id="ARBA00023136"/>
    </source>
</evidence>
<evidence type="ECO:0000256" key="4">
    <source>
        <dbReference type="ARBA" id="ARBA00022692"/>
    </source>
</evidence>
<evidence type="ECO:0000256" key="3">
    <source>
        <dbReference type="ARBA" id="ARBA00022475"/>
    </source>
</evidence>
<feature type="compositionally biased region" description="Polar residues" evidence="8">
    <location>
        <begin position="248"/>
        <end position="264"/>
    </location>
</feature>
<dbReference type="EMBL" id="BLLK01000051">
    <property type="protein sequence ID" value="GFH55672.1"/>
    <property type="molecule type" value="Genomic_DNA"/>
</dbReference>
<dbReference type="PANTHER" id="PTHR33281">
    <property type="entry name" value="UPF0187 PROTEIN YNEE"/>
    <property type="match status" value="1"/>
</dbReference>
<dbReference type="GO" id="GO:0005886">
    <property type="term" value="C:plasma membrane"/>
    <property type="evidence" value="ECO:0007669"/>
    <property type="project" value="UniProtKB-SubCell"/>
</dbReference>